<evidence type="ECO:0000313" key="1">
    <source>
        <dbReference type="EMBL" id="MFN0255590.1"/>
    </source>
</evidence>
<organism evidence="1 2">
    <name type="scientific">Pedobacter ureilyticus</name>
    <dbReference type="NCBI Taxonomy" id="1393051"/>
    <lineage>
        <taxon>Bacteria</taxon>
        <taxon>Pseudomonadati</taxon>
        <taxon>Bacteroidota</taxon>
        <taxon>Sphingobacteriia</taxon>
        <taxon>Sphingobacteriales</taxon>
        <taxon>Sphingobacteriaceae</taxon>
        <taxon>Pedobacter</taxon>
    </lineage>
</organism>
<evidence type="ECO:0000313" key="2">
    <source>
        <dbReference type="Proteomes" id="UP001517247"/>
    </source>
</evidence>
<protein>
    <submittedName>
        <fullName evidence="1">Uncharacterized protein</fullName>
    </submittedName>
</protein>
<dbReference type="Proteomes" id="UP001517247">
    <property type="component" value="Unassembled WGS sequence"/>
</dbReference>
<comment type="caution">
    <text evidence="1">The sequence shown here is derived from an EMBL/GenBank/DDBJ whole genome shotgun (WGS) entry which is preliminary data.</text>
</comment>
<dbReference type="RefSeq" id="WP_138722684.1">
    <property type="nucleotide sequence ID" value="NZ_SSHJ02000005.1"/>
</dbReference>
<sequence>MLPCTDDVAVVDETTSAYRLSHDESSEESCSSICICACCGQRIVMVDQIKFRIQTPTQFQDHTIKNYQFHLEQLSRNIWQPPKLV</sequence>
<keyword evidence="2" id="KW-1185">Reference proteome</keyword>
<name>A0ABW9J6K1_9SPHI</name>
<reference evidence="1 2" key="1">
    <citation type="submission" date="2024-12" db="EMBL/GenBank/DDBJ databases">
        <authorList>
            <person name="Hu S."/>
        </authorList>
    </citation>
    <scope>NUCLEOTIDE SEQUENCE [LARGE SCALE GENOMIC DNA]</scope>
    <source>
        <strain evidence="1 2">THG-T11</strain>
    </source>
</reference>
<accession>A0ABW9J6K1</accession>
<proteinExistence type="predicted"/>
<dbReference type="EMBL" id="SSHJ02000005">
    <property type="protein sequence ID" value="MFN0255590.1"/>
    <property type="molecule type" value="Genomic_DNA"/>
</dbReference>
<gene>
    <name evidence="1" type="ORF">E6A44_008410</name>
</gene>